<dbReference type="SUPFAM" id="SSF52172">
    <property type="entry name" value="CheY-like"/>
    <property type="match status" value="1"/>
</dbReference>
<dbReference type="InterPro" id="IPR036388">
    <property type="entry name" value="WH-like_DNA-bd_sf"/>
</dbReference>
<keyword evidence="5" id="KW-0804">Transcription</keyword>
<dbReference type="GO" id="GO:0006355">
    <property type="term" value="P:regulation of DNA-templated transcription"/>
    <property type="evidence" value="ECO:0007669"/>
    <property type="project" value="InterPro"/>
</dbReference>
<keyword evidence="1 6" id="KW-0597">Phosphoprotein</keyword>
<dbReference type="Gene3D" id="6.10.250.690">
    <property type="match status" value="1"/>
</dbReference>
<feature type="domain" description="Response regulatory" evidence="8">
    <location>
        <begin position="2"/>
        <end position="116"/>
    </location>
</feature>
<dbReference type="GO" id="GO:0032993">
    <property type="term" value="C:protein-DNA complex"/>
    <property type="evidence" value="ECO:0007669"/>
    <property type="project" value="TreeGrafter"/>
</dbReference>
<accession>A0A1I7N7E2</accession>
<dbReference type="Pfam" id="PF00072">
    <property type="entry name" value="Response_reg"/>
    <property type="match status" value="1"/>
</dbReference>
<dbReference type="OrthoDB" id="9790442at2"/>
<evidence type="ECO:0000256" key="3">
    <source>
        <dbReference type="ARBA" id="ARBA00023015"/>
    </source>
</evidence>
<reference evidence="11" key="1">
    <citation type="submission" date="2016-10" db="EMBL/GenBank/DDBJ databases">
        <authorList>
            <person name="Varghese N."/>
            <person name="Submissions S."/>
        </authorList>
    </citation>
    <scope>NUCLEOTIDE SEQUENCE [LARGE SCALE GENOMIC DNA]</scope>
    <source>
        <strain evidence="11">DSM 14807</strain>
    </source>
</reference>
<dbReference type="InterPro" id="IPR039420">
    <property type="entry name" value="WalR-like"/>
</dbReference>
<evidence type="ECO:0000256" key="2">
    <source>
        <dbReference type="ARBA" id="ARBA00023012"/>
    </source>
</evidence>
<dbReference type="PANTHER" id="PTHR48111">
    <property type="entry name" value="REGULATOR OF RPOS"/>
    <property type="match status" value="1"/>
</dbReference>
<proteinExistence type="predicted"/>
<keyword evidence="2" id="KW-0902">Two-component regulatory system</keyword>
<dbReference type="EMBL" id="FPCJ01000001">
    <property type="protein sequence ID" value="SFV30578.1"/>
    <property type="molecule type" value="Genomic_DNA"/>
</dbReference>
<evidence type="ECO:0000256" key="1">
    <source>
        <dbReference type="ARBA" id="ARBA00022553"/>
    </source>
</evidence>
<organism evidence="10 11">
    <name type="scientific">Thermoflavifilum thermophilum</name>
    <dbReference type="NCBI Taxonomy" id="1393122"/>
    <lineage>
        <taxon>Bacteria</taxon>
        <taxon>Pseudomonadati</taxon>
        <taxon>Bacteroidota</taxon>
        <taxon>Chitinophagia</taxon>
        <taxon>Chitinophagales</taxon>
        <taxon>Chitinophagaceae</taxon>
        <taxon>Thermoflavifilum</taxon>
    </lineage>
</organism>
<dbReference type="CDD" id="cd00383">
    <property type="entry name" value="trans_reg_C"/>
    <property type="match status" value="1"/>
</dbReference>
<dbReference type="STRING" id="1393122.SAMN05660895_0832"/>
<dbReference type="PROSITE" id="PS51755">
    <property type="entry name" value="OMPR_PHOB"/>
    <property type="match status" value="1"/>
</dbReference>
<dbReference type="SMART" id="SM00862">
    <property type="entry name" value="Trans_reg_C"/>
    <property type="match status" value="1"/>
</dbReference>
<feature type="DNA-binding region" description="OmpR/PhoB-type" evidence="7">
    <location>
        <begin position="124"/>
        <end position="224"/>
    </location>
</feature>
<dbReference type="InterPro" id="IPR001789">
    <property type="entry name" value="Sig_transdc_resp-reg_receiver"/>
</dbReference>
<dbReference type="GO" id="GO:0000976">
    <property type="term" value="F:transcription cis-regulatory region binding"/>
    <property type="evidence" value="ECO:0007669"/>
    <property type="project" value="TreeGrafter"/>
</dbReference>
<dbReference type="Gene3D" id="3.40.50.2300">
    <property type="match status" value="1"/>
</dbReference>
<keyword evidence="3" id="KW-0805">Transcription regulation</keyword>
<evidence type="ECO:0000313" key="11">
    <source>
        <dbReference type="Proteomes" id="UP000199537"/>
    </source>
</evidence>
<dbReference type="RefSeq" id="WP_092458125.1">
    <property type="nucleotide sequence ID" value="NZ_FPCJ01000001.1"/>
</dbReference>
<dbReference type="PROSITE" id="PS50110">
    <property type="entry name" value="RESPONSE_REGULATORY"/>
    <property type="match status" value="1"/>
</dbReference>
<evidence type="ECO:0000256" key="5">
    <source>
        <dbReference type="ARBA" id="ARBA00023163"/>
    </source>
</evidence>
<dbReference type="SMART" id="SM00448">
    <property type="entry name" value="REC"/>
    <property type="match status" value="1"/>
</dbReference>
<evidence type="ECO:0000313" key="10">
    <source>
        <dbReference type="EMBL" id="SFV30578.1"/>
    </source>
</evidence>
<feature type="domain" description="OmpR/PhoB-type" evidence="9">
    <location>
        <begin position="124"/>
        <end position="224"/>
    </location>
</feature>
<sequence>MKILIVEDEKALQQSMMQYLNTAGFQCESADNFRRALRLLDEADYDAIVLDIMLPDGDGLSLLKILKEDKKQEGVIVVSARGDVDDRILGLKLGADDYLSKPFHMAELAARLHAIIRRKQFQGMNELKAGEICVNLERREVYVNDQPVNLTRKEYDLLLFFLANKNRVISRQALAEHLCQDHQEWFDDFDLVYAHVKNLKKKLADRGCTDCIKSVYGIGYRFIC</sequence>
<dbReference type="InterPro" id="IPR011006">
    <property type="entry name" value="CheY-like_superfamily"/>
</dbReference>
<dbReference type="Pfam" id="PF00486">
    <property type="entry name" value="Trans_reg_C"/>
    <property type="match status" value="1"/>
</dbReference>
<evidence type="ECO:0000256" key="4">
    <source>
        <dbReference type="ARBA" id="ARBA00023125"/>
    </source>
</evidence>
<evidence type="ECO:0000259" key="9">
    <source>
        <dbReference type="PROSITE" id="PS51755"/>
    </source>
</evidence>
<evidence type="ECO:0000256" key="7">
    <source>
        <dbReference type="PROSITE-ProRule" id="PRU01091"/>
    </source>
</evidence>
<dbReference type="AlphaFoldDB" id="A0A1I7N7E2"/>
<keyword evidence="11" id="KW-1185">Reference proteome</keyword>
<evidence type="ECO:0000256" key="6">
    <source>
        <dbReference type="PROSITE-ProRule" id="PRU00169"/>
    </source>
</evidence>
<dbReference type="Gene3D" id="1.10.10.10">
    <property type="entry name" value="Winged helix-like DNA-binding domain superfamily/Winged helix DNA-binding domain"/>
    <property type="match status" value="1"/>
</dbReference>
<dbReference type="InterPro" id="IPR001867">
    <property type="entry name" value="OmpR/PhoB-type_DNA-bd"/>
</dbReference>
<dbReference type="GO" id="GO:0000156">
    <property type="term" value="F:phosphorelay response regulator activity"/>
    <property type="evidence" value="ECO:0007669"/>
    <property type="project" value="TreeGrafter"/>
</dbReference>
<gene>
    <name evidence="10" type="ORF">SAMN05660895_0832</name>
</gene>
<evidence type="ECO:0000259" key="8">
    <source>
        <dbReference type="PROSITE" id="PS50110"/>
    </source>
</evidence>
<protein>
    <submittedName>
        <fullName evidence="10">DNA-binding response regulator, OmpR family, contains REC and winged-helix (WHTH) domain</fullName>
    </submittedName>
</protein>
<name>A0A1I7N7E2_9BACT</name>
<dbReference type="PANTHER" id="PTHR48111:SF22">
    <property type="entry name" value="REGULATOR OF RPOS"/>
    <property type="match status" value="1"/>
</dbReference>
<dbReference type="GO" id="GO:0005829">
    <property type="term" value="C:cytosol"/>
    <property type="evidence" value="ECO:0007669"/>
    <property type="project" value="TreeGrafter"/>
</dbReference>
<feature type="modified residue" description="4-aspartylphosphate" evidence="6">
    <location>
        <position position="51"/>
    </location>
</feature>
<keyword evidence="4 7" id="KW-0238">DNA-binding</keyword>
<dbReference type="Proteomes" id="UP000199537">
    <property type="component" value="Unassembled WGS sequence"/>
</dbReference>